<gene>
    <name evidence="9" type="ORF">PARHAE_03343</name>
</gene>
<evidence type="ECO:0000256" key="2">
    <source>
        <dbReference type="ARBA" id="ARBA00012418"/>
    </source>
</evidence>
<evidence type="ECO:0000256" key="3">
    <source>
        <dbReference type="ARBA" id="ARBA00013725"/>
    </source>
</evidence>
<dbReference type="SMART" id="SM01409">
    <property type="entry name" value="RNA_pol_Rpb6"/>
    <property type="match status" value="1"/>
</dbReference>
<proteinExistence type="inferred from homology"/>
<dbReference type="Proteomes" id="UP000270743">
    <property type="component" value="Unassembled WGS sequence"/>
</dbReference>
<name>A0A3S5D490_9RHOB</name>
<evidence type="ECO:0000313" key="10">
    <source>
        <dbReference type="Proteomes" id="UP000270743"/>
    </source>
</evidence>
<evidence type="ECO:0000256" key="7">
    <source>
        <dbReference type="ARBA" id="ARBA00030998"/>
    </source>
</evidence>
<protein>
    <recommendedName>
        <fullName evidence="3">DNA-directed RNA polymerase subunit omega</fullName>
        <ecNumber evidence="2">2.7.7.6</ecNumber>
    </recommendedName>
    <alternativeName>
        <fullName evidence="7">RNA polymerase omega subunit</fullName>
    </alternativeName>
    <alternativeName>
        <fullName evidence="6">Transcriptase subunit omega</fullName>
    </alternativeName>
</protein>
<dbReference type="InterPro" id="IPR006110">
    <property type="entry name" value="Pol_omega/Rpo6/RPB6"/>
</dbReference>
<evidence type="ECO:0000256" key="5">
    <source>
        <dbReference type="ARBA" id="ARBA00023163"/>
    </source>
</evidence>
<keyword evidence="4 9" id="KW-0240">DNA-directed RNA polymerase</keyword>
<evidence type="ECO:0000313" key="9">
    <source>
        <dbReference type="EMBL" id="VDS10130.1"/>
    </source>
</evidence>
<dbReference type="Gene3D" id="3.90.940.10">
    <property type="match status" value="1"/>
</dbReference>
<keyword evidence="5" id="KW-0804">Transcription</keyword>
<dbReference type="GO" id="GO:0003899">
    <property type="term" value="F:DNA-directed RNA polymerase activity"/>
    <property type="evidence" value="ECO:0007669"/>
    <property type="project" value="UniProtKB-EC"/>
</dbReference>
<dbReference type="GO" id="GO:0006351">
    <property type="term" value="P:DNA-templated transcription"/>
    <property type="evidence" value="ECO:0007669"/>
    <property type="project" value="InterPro"/>
</dbReference>
<dbReference type="OrthoDB" id="8421911at2"/>
<reference evidence="9 10" key="1">
    <citation type="submission" date="2018-12" db="EMBL/GenBank/DDBJ databases">
        <authorList>
            <person name="Criscuolo A."/>
        </authorList>
    </citation>
    <scope>NUCLEOTIDE SEQUENCE [LARGE SCALE GENOMIC DNA]</scope>
    <source>
        <strain evidence="9">ACIP1116241</strain>
    </source>
</reference>
<dbReference type="AlphaFoldDB" id="A0A3S5D490"/>
<dbReference type="Pfam" id="PF01192">
    <property type="entry name" value="RNA_pol_Rpb6"/>
    <property type="match status" value="1"/>
</dbReference>
<dbReference type="RefSeq" id="WP_126155725.1">
    <property type="nucleotide sequence ID" value="NZ_UZWE01000050.1"/>
</dbReference>
<sequence length="79" mass="8536">MDPFVALECQAVMPDRFGLVLAAAARARSLREDARAGLDDADENAIDTALRDIALGVLGPDELRPFLPPSQPLRLAKHN</sequence>
<evidence type="ECO:0000256" key="4">
    <source>
        <dbReference type="ARBA" id="ARBA00022478"/>
    </source>
</evidence>
<comment type="similarity">
    <text evidence="1">Belongs to the RNA polymerase subunit omega family.</text>
</comment>
<evidence type="ECO:0000256" key="1">
    <source>
        <dbReference type="ARBA" id="ARBA00006711"/>
    </source>
</evidence>
<dbReference type="EC" id="2.7.7.6" evidence="2"/>
<dbReference type="SUPFAM" id="SSF63562">
    <property type="entry name" value="RPB6/omega subunit-like"/>
    <property type="match status" value="1"/>
</dbReference>
<evidence type="ECO:0000256" key="8">
    <source>
        <dbReference type="ARBA" id="ARBA00048552"/>
    </source>
</evidence>
<organism evidence="9 10">
    <name type="scientific">Paracoccus haematequi</name>
    <dbReference type="NCBI Taxonomy" id="2491866"/>
    <lineage>
        <taxon>Bacteria</taxon>
        <taxon>Pseudomonadati</taxon>
        <taxon>Pseudomonadota</taxon>
        <taxon>Alphaproteobacteria</taxon>
        <taxon>Rhodobacterales</taxon>
        <taxon>Paracoccaceae</taxon>
        <taxon>Paracoccus</taxon>
    </lineage>
</organism>
<dbReference type="GO" id="GO:0003677">
    <property type="term" value="F:DNA binding"/>
    <property type="evidence" value="ECO:0007669"/>
    <property type="project" value="InterPro"/>
</dbReference>
<comment type="catalytic activity">
    <reaction evidence="8">
        <text>RNA(n) + a ribonucleoside 5'-triphosphate = RNA(n+1) + diphosphate</text>
        <dbReference type="Rhea" id="RHEA:21248"/>
        <dbReference type="Rhea" id="RHEA-COMP:14527"/>
        <dbReference type="Rhea" id="RHEA-COMP:17342"/>
        <dbReference type="ChEBI" id="CHEBI:33019"/>
        <dbReference type="ChEBI" id="CHEBI:61557"/>
        <dbReference type="ChEBI" id="CHEBI:140395"/>
        <dbReference type="EC" id="2.7.7.6"/>
    </reaction>
</comment>
<dbReference type="EMBL" id="UZWE01000050">
    <property type="protein sequence ID" value="VDS10130.1"/>
    <property type="molecule type" value="Genomic_DNA"/>
</dbReference>
<dbReference type="GO" id="GO:0000428">
    <property type="term" value="C:DNA-directed RNA polymerase complex"/>
    <property type="evidence" value="ECO:0007669"/>
    <property type="project" value="UniProtKB-KW"/>
</dbReference>
<accession>A0A3S5D490</accession>
<keyword evidence="10" id="KW-1185">Reference proteome</keyword>
<evidence type="ECO:0000256" key="6">
    <source>
        <dbReference type="ARBA" id="ARBA00029924"/>
    </source>
</evidence>
<dbReference type="InterPro" id="IPR036161">
    <property type="entry name" value="RPB6/omega-like_sf"/>
</dbReference>